<dbReference type="AlphaFoldDB" id="A0ABD2DUT2"/>
<dbReference type="CDD" id="cd23568">
    <property type="entry name" value="TFP_LU_ECD_LYPD8_rpt1"/>
    <property type="match status" value="1"/>
</dbReference>
<proteinExistence type="predicted"/>
<dbReference type="GO" id="GO:0005576">
    <property type="term" value="C:extracellular region"/>
    <property type="evidence" value="ECO:0007669"/>
    <property type="project" value="UniProtKB-SubCell"/>
</dbReference>
<name>A0ABD2DUT2_DAUMA</name>
<keyword evidence="2" id="KW-0964">Secreted</keyword>
<accession>A0ABD2DUT2</accession>
<keyword evidence="3" id="KW-0732">Signal</keyword>
<protein>
    <submittedName>
        <fullName evidence="5">Ly6/PLAUR domain-containing protein 8 preproprotein</fullName>
    </submittedName>
</protein>
<dbReference type="PANTHER" id="PTHR20914">
    <property type="entry name" value="LY6/PLAUR DOMAIN-CONTAINING PROTEIN 8"/>
    <property type="match status" value="1"/>
</dbReference>
<comment type="subcellular location">
    <subcellularLocation>
        <location evidence="1">Secreted</location>
    </subcellularLocation>
</comment>
<evidence type="ECO:0000259" key="4">
    <source>
        <dbReference type="Pfam" id="PF00021"/>
    </source>
</evidence>
<dbReference type="PANTHER" id="PTHR20914:SF2">
    <property type="entry name" value="LY6_PLAUR DOMAIN-CONTAINING PROTEIN 8"/>
    <property type="match status" value="1"/>
</dbReference>
<evidence type="ECO:0000313" key="6">
    <source>
        <dbReference type="Proteomes" id="UP001610411"/>
    </source>
</evidence>
<gene>
    <name evidence="5" type="ORF">WCI35_018670</name>
</gene>
<dbReference type="EMBL" id="JBFSEQ010000007">
    <property type="protein sequence ID" value="KAL2770572.1"/>
    <property type="molecule type" value="Genomic_DNA"/>
</dbReference>
<dbReference type="CDD" id="cd23569">
    <property type="entry name" value="TFP_LU_ECD_LYPD8_rpt2"/>
    <property type="match status" value="1"/>
</dbReference>
<dbReference type="InterPro" id="IPR050918">
    <property type="entry name" value="CNF-like_PLA2_Inhibitor"/>
</dbReference>
<dbReference type="Proteomes" id="UP001610411">
    <property type="component" value="Unassembled WGS sequence"/>
</dbReference>
<evidence type="ECO:0000256" key="2">
    <source>
        <dbReference type="ARBA" id="ARBA00022525"/>
    </source>
</evidence>
<keyword evidence="6" id="KW-1185">Reference proteome</keyword>
<evidence type="ECO:0000313" key="5">
    <source>
        <dbReference type="EMBL" id="KAL2770571.1"/>
    </source>
</evidence>
<organism evidence="5 6">
    <name type="scientific">Daubentonia madagascariensis</name>
    <name type="common">Aye-aye</name>
    <name type="synonym">Sciurus madagascariensis</name>
    <dbReference type="NCBI Taxonomy" id="31869"/>
    <lineage>
        <taxon>Eukaryota</taxon>
        <taxon>Metazoa</taxon>
        <taxon>Chordata</taxon>
        <taxon>Craniata</taxon>
        <taxon>Vertebrata</taxon>
        <taxon>Euteleostomi</taxon>
        <taxon>Mammalia</taxon>
        <taxon>Eutheria</taxon>
        <taxon>Euarchontoglires</taxon>
        <taxon>Primates</taxon>
        <taxon>Strepsirrhini</taxon>
        <taxon>Chiromyiformes</taxon>
        <taxon>Daubentoniidae</taxon>
        <taxon>Daubentonia</taxon>
    </lineage>
</organism>
<dbReference type="Pfam" id="PF00021">
    <property type="entry name" value="UPAR_LY6"/>
    <property type="match status" value="2"/>
</dbReference>
<feature type="domain" description="UPAR/Ly6" evidence="4">
    <location>
        <begin position="20"/>
        <end position="109"/>
    </location>
</feature>
<feature type="signal peptide" evidence="3">
    <location>
        <begin position="1"/>
        <end position="20"/>
    </location>
</feature>
<evidence type="ECO:0000256" key="1">
    <source>
        <dbReference type="ARBA" id="ARBA00004613"/>
    </source>
</evidence>
<feature type="chain" id="PRO_5044723776" evidence="3">
    <location>
        <begin position="21"/>
        <end position="237"/>
    </location>
</feature>
<feature type="domain" description="UPAR/Ly6" evidence="4">
    <location>
        <begin position="124"/>
        <end position="197"/>
    </location>
</feature>
<comment type="caution">
    <text evidence="5">The sequence shown here is derived from an EMBL/GenBank/DDBJ whole genome shotgun (WGS) entry which is preliminary data.</text>
</comment>
<evidence type="ECO:0000256" key="3">
    <source>
        <dbReference type="SAM" id="SignalP"/>
    </source>
</evidence>
<dbReference type="EMBL" id="JBFSEQ010000007">
    <property type="protein sequence ID" value="KAL2770571.1"/>
    <property type="molecule type" value="Genomic_DNA"/>
</dbReference>
<reference evidence="5 6" key="1">
    <citation type="journal article" date="2024" name="G3 (Bethesda)">
        <title>A hybrid genome assembly of the endangered aye-aye (Daubentonia madagascariensis).</title>
        <authorList>
            <person name="Versoza C.J."/>
            <person name="Pfeifer S.P."/>
        </authorList>
    </citation>
    <scope>NUCLEOTIDE SEQUENCE [LARGE SCALE GENOMIC DNA]</scope>
    <source>
        <strain evidence="5">6821</strain>
    </source>
</reference>
<sequence length="237" mass="25093">MKGILVAGIVAALAIAAVESLSCLQCHSWENSCVSPTASECPSEANNSCISSSANSSLGGTIKLYQNMFCSAENCTEETDTVTAFTVHVSNNESFHFASQCCQGGKCNSRDDDPASPLRNLSSNIECPACYGSNETSCTEGVQRCYEEEWCVSLVAEFKNDTVSEHLVLKGCSNISNSTCQFLSAENKTVGGVIFRKFECVNVSLTPTATPTTHNTGSKASLTSLVLVSLPLLGLLL</sequence>
<dbReference type="InterPro" id="IPR016054">
    <property type="entry name" value="LY6_UPA_recep-like"/>
</dbReference>